<accession>A0A2A4HYQ5</accession>
<dbReference type="InterPro" id="IPR011020">
    <property type="entry name" value="HTTM-like"/>
</dbReference>
<evidence type="ECO:0000256" key="3">
    <source>
        <dbReference type="ARBA" id="ARBA00022989"/>
    </source>
</evidence>
<feature type="transmembrane region" description="Helical" evidence="5">
    <location>
        <begin position="61"/>
        <end position="81"/>
    </location>
</feature>
<organism evidence="7 8">
    <name type="scientific">Sphingomonas ginsenosidimutans</name>
    <dbReference type="NCBI Taxonomy" id="862134"/>
    <lineage>
        <taxon>Bacteria</taxon>
        <taxon>Pseudomonadati</taxon>
        <taxon>Pseudomonadota</taxon>
        <taxon>Alphaproteobacteria</taxon>
        <taxon>Sphingomonadales</taxon>
        <taxon>Sphingomonadaceae</taxon>
        <taxon>Sphingomonas</taxon>
    </lineage>
</organism>
<dbReference type="Proteomes" id="UP000218784">
    <property type="component" value="Unassembled WGS sequence"/>
</dbReference>
<dbReference type="SMART" id="SM00752">
    <property type="entry name" value="HTTM"/>
    <property type="match status" value="1"/>
</dbReference>
<dbReference type="InterPro" id="IPR053934">
    <property type="entry name" value="HTTM_dom"/>
</dbReference>
<sequence>MTLDGAIAASTAMMAAAFVQQSAEHLRPAARAAERRLFAVRIALSAALLAGVPLAPVAVPALLAGLMLLHLAILPFFNGPYNGGADRMSLLLLVCLTLAWWLPAAREPAFGYLAMQLLLSYAIAGWVKLVNPAWRRGRALRDVFALSAYPVGENVRALAGRPRLLLVAGWGVILFELALPLAFLSRPALIAALAVAALFHFANACLFGLNRFFWIWIAAYPSILWLNERVMG</sequence>
<feature type="transmembrane region" description="Helical" evidence="5">
    <location>
        <begin position="88"/>
        <end position="104"/>
    </location>
</feature>
<keyword evidence="2 5" id="KW-0812">Transmembrane</keyword>
<evidence type="ECO:0000313" key="8">
    <source>
        <dbReference type="Proteomes" id="UP000218784"/>
    </source>
</evidence>
<feature type="transmembrane region" description="Helical" evidence="5">
    <location>
        <begin position="38"/>
        <end position="55"/>
    </location>
</feature>
<dbReference type="Pfam" id="PF05090">
    <property type="entry name" value="HTTM"/>
    <property type="match status" value="1"/>
</dbReference>
<dbReference type="GO" id="GO:0012505">
    <property type="term" value="C:endomembrane system"/>
    <property type="evidence" value="ECO:0007669"/>
    <property type="project" value="UniProtKB-SubCell"/>
</dbReference>
<dbReference type="EMBL" id="NWVD01000003">
    <property type="protein sequence ID" value="PCG09171.1"/>
    <property type="molecule type" value="Genomic_DNA"/>
</dbReference>
<gene>
    <name evidence="7" type="ORF">COA17_09830</name>
</gene>
<evidence type="ECO:0000256" key="5">
    <source>
        <dbReference type="SAM" id="Phobius"/>
    </source>
</evidence>
<name>A0A2A4HYQ5_9SPHN</name>
<feature type="transmembrane region" description="Helical" evidence="5">
    <location>
        <begin position="189"/>
        <end position="209"/>
    </location>
</feature>
<evidence type="ECO:0000313" key="7">
    <source>
        <dbReference type="EMBL" id="PCG09171.1"/>
    </source>
</evidence>
<comment type="caution">
    <text evidence="7">The sequence shown here is derived from an EMBL/GenBank/DDBJ whole genome shotgun (WGS) entry which is preliminary data.</text>
</comment>
<protein>
    <recommendedName>
        <fullName evidence="6">HTTM-like domain-containing protein</fullName>
    </recommendedName>
</protein>
<keyword evidence="4 5" id="KW-0472">Membrane</keyword>
<evidence type="ECO:0000256" key="2">
    <source>
        <dbReference type="ARBA" id="ARBA00022692"/>
    </source>
</evidence>
<feature type="transmembrane region" description="Helical" evidence="5">
    <location>
        <begin position="164"/>
        <end position="183"/>
    </location>
</feature>
<dbReference type="AlphaFoldDB" id="A0A2A4HYQ5"/>
<keyword evidence="3 5" id="KW-1133">Transmembrane helix</keyword>
<comment type="subcellular location">
    <subcellularLocation>
        <location evidence="1">Endomembrane system</location>
        <topology evidence="1">Multi-pass membrane protein</topology>
    </subcellularLocation>
</comment>
<feature type="transmembrane region" description="Helical" evidence="5">
    <location>
        <begin position="110"/>
        <end position="131"/>
    </location>
</feature>
<dbReference type="RefSeq" id="WP_096612045.1">
    <property type="nucleotide sequence ID" value="NZ_NWVD01000003.1"/>
</dbReference>
<keyword evidence="8" id="KW-1185">Reference proteome</keyword>
<feature type="domain" description="HTTM-like" evidence="6">
    <location>
        <begin position="23"/>
        <end position="228"/>
    </location>
</feature>
<evidence type="ECO:0000256" key="4">
    <source>
        <dbReference type="ARBA" id="ARBA00023136"/>
    </source>
</evidence>
<evidence type="ECO:0000256" key="1">
    <source>
        <dbReference type="ARBA" id="ARBA00004127"/>
    </source>
</evidence>
<proteinExistence type="predicted"/>
<evidence type="ECO:0000259" key="6">
    <source>
        <dbReference type="SMART" id="SM00752"/>
    </source>
</evidence>
<reference evidence="7 8" key="1">
    <citation type="submission" date="2017-09" db="EMBL/GenBank/DDBJ databases">
        <title>Sphingomonas ginsenosidimutans KACC 14949, whole genome shotgun sequence.</title>
        <authorList>
            <person name="Feng G."/>
            <person name="Zhu H."/>
        </authorList>
    </citation>
    <scope>NUCLEOTIDE SEQUENCE [LARGE SCALE GENOMIC DNA]</scope>
    <source>
        <strain evidence="7 8">KACC 14949</strain>
    </source>
</reference>